<dbReference type="InterPro" id="IPR029063">
    <property type="entry name" value="SAM-dependent_MTases_sf"/>
</dbReference>
<feature type="compositionally biased region" description="Low complexity" evidence="1">
    <location>
        <begin position="174"/>
        <end position="187"/>
    </location>
</feature>
<feature type="region of interest" description="Disordered" evidence="1">
    <location>
        <begin position="525"/>
        <end position="577"/>
    </location>
</feature>
<feature type="region of interest" description="Disordered" evidence="1">
    <location>
        <begin position="381"/>
        <end position="414"/>
    </location>
</feature>
<dbReference type="SUPFAM" id="SSF53335">
    <property type="entry name" value="S-adenosyl-L-methionine-dependent methyltransferases"/>
    <property type="match status" value="1"/>
</dbReference>
<reference evidence="4" key="1">
    <citation type="submission" date="2024-04" db="EMBL/GenBank/DDBJ databases">
        <authorList>
            <person name="Shaw F."/>
            <person name="Minotto A."/>
        </authorList>
    </citation>
    <scope>NUCLEOTIDE SEQUENCE [LARGE SCALE GENOMIC DNA]</scope>
</reference>
<feature type="compositionally biased region" description="Low complexity" evidence="1">
    <location>
        <begin position="559"/>
        <end position="577"/>
    </location>
</feature>
<dbReference type="CDD" id="cd02440">
    <property type="entry name" value="AdoMet_MTases"/>
    <property type="match status" value="1"/>
</dbReference>
<organism evidence="3 4">
    <name type="scientific">Somion occarium</name>
    <dbReference type="NCBI Taxonomy" id="3059160"/>
    <lineage>
        <taxon>Eukaryota</taxon>
        <taxon>Fungi</taxon>
        <taxon>Dikarya</taxon>
        <taxon>Basidiomycota</taxon>
        <taxon>Agaricomycotina</taxon>
        <taxon>Agaricomycetes</taxon>
        <taxon>Polyporales</taxon>
        <taxon>Cerrenaceae</taxon>
        <taxon>Somion</taxon>
    </lineage>
</organism>
<dbReference type="PANTHER" id="PTHR43591:SF24">
    <property type="entry name" value="2-METHOXY-6-POLYPRENYL-1,4-BENZOQUINOL METHYLASE, MITOCHONDRIAL"/>
    <property type="match status" value="1"/>
</dbReference>
<feature type="domain" description="Methyltransferase" evidence="2">
    <location>
        <begin position="269"/>
        <end position="366"/>
    </location>
</feature>
<evidence type="ECO:0000256" key="1">
    <source>
        <dbReference type="SAM" id="MobiDB-lite"/>
    </source>
</evidence>
<dbReference type="Proteomes" id="UP001497453">
    <property type="component" value="Chromosome 7"/>
</dbReference>
<feature type="compositionally biased region" description="Basic and acidic residues" evidence="1">
    <location>
        <begin position="701"/>
        <end position="716"/>
    </location>
</feature>
<dbReference type="Gene3D" id="3.40.50.150">
    <property type="entry name" value="Vaccinia Virus protein VP39"/>
    <property type="match status" value="1"/>
</dbReference>
<evidence type="ECO:0000313" key="3">
    <source>
        <dbReference type="EMBL" id="CAL1712724.1"/>
    </source>
</evidence>
<feature type="region of interest" description="Disordered" evidence="1">
    <location>
        <begin position="168"/>
        <end position="189"/>
    </location>
</feature>
<feature type="region of interest" description="Disordered" evidence="1">
    <location>
        <begin position="817"/>
        <end position="851"/>
    </location>
</feature>
<evidence type="ECO:0000313" key="4">
    <source>
        <dbReference type="Proteomes" id="UP001497453"/>
    </source>
</evidence>
<accession>A0ABP1E0H5</accession>
<dbReference type="InterPro" id="IPR041698">
    <property type="entry name" value="Methyltransf_25"/>
</dbReference>
<dbReference type="Pfam" id="PF13649">
    <property type="entry name" value="Methyltransf_25"/>
    <property type="match status" value="1"/>
</dbReference>
<feature type="compositionally biased region" description="Low complexity" evidence="1">
    <location>
        <begin position="105"/>
        <end position="116"/>
    </location>
</feature>
<proteinExistence type="predicted"/>
<feature type="compositionally biased region" description="Polar residues" evidence="1">
    <location>
        <begin position="533"/>
        <end position="547"/>
    </location>
</feature>
<dbReference type="PANTHER" id="PTHR43591">
    <property type="entry name" value="METHYLTRANSFERASE"/>
    <property type="match status" value="1"/>
</dbReference>
<name>A0ABP1E0H5_9APHY</name>
<evidence type="ECO:0000259" key="2">
    <source>
        <dbReference type="Pfam" id="PF13649"/>
    </source>
</evidence>
<feature type="region of interest" description="Disordered" evidence="1">
    <location>
        <begin position="1"/>
        <end position="122"/>
    </location>
</feature>
<dbReference type="EMBL" id="OZ037950">
    <property type="protein sequence ID" value="CAL1712724.1"/>
    <property type="molecule type" value="Genomic_DNA"/>
</dbReference>
<feature type="compositionally biased region" description="Low complexity" evidence="1">
    <location>
        <begin position="76"/>
        <end position="89"/>
    </location>
</feature>
<sequence length="868" mass="98265">MLAPYPVRLRSSSNPPCPRPLNVETTTRPTNQHKDTPHTTTATSPRSPKFKVNPLAAFASPTSSQTSRRFFRIRRPSSSSSSLLPKSSSAFFERHEAPAPPRPSRNPARQRPQSSSGVPLDSEKLHFFSPQQSIPPPVHYVKIPLEGAGSITFPMPPSDAGILRRRSRRKPPLTVTTSISTPESTEPGFQFSTADRTILEELKSKMKARDSQFQLRCGKKHHIYPASEVPYPINYERDVLDNDIWETRWNQQVCGSVTWHDFEEPPSRVLDLGCGVGTWILDCARLWKDTHFVGLDIVPIQPDLQQVGSSQLASRVTWVQANFLEGLPFQDEEFDYVHIKRIARGVPEDKWDALLEEISRVMKPSGRIEIIEEDLYLPGRLRDSQDSLPPRTYSPPPSIVRPRAPTPASSFRPMSINLGRLSDVAPRPSVPLRRSTEPLPALLSRRPTDDAELALDIAPIKTETSTKPRLYGDFKPPVNPRDHSLLDFIYTEMHSARFVNMQPLSLLANSFSIYFKDVRTHPPLIASFPPRPSQLNRSPSTPATPSLESDADSDTEYGSPPSSKCLSRSSSVRRGPNSPVELLSLNNLLENSNPFVTLDESRYNAFSPSTRSAFGPILSRRPSRLAKEPSVIQEQQFPRRIPSSTDMKINRLPNKKLDIHVGSLNLHLSLRVHEVLACSEAMWDYVLDYQRKHRKQTRSNDPSKLRKKPQEQRAAEPFHTTLMKMTRWKFNTMLEWFEFDMRDHIGLAPAVRTQLGWAMPVPMNTRDKSSRHEFDKLCREWAQYQNDPVAYFASLQPPASDNGGISSSDDDVIARTLGIHGGRSSNERERTKRSRGSSTTEQRVDWEPEVPPTERLSRTLRVLVAWKA</sequence>
<feature type="region of interest" description="Disordered" evidence="1">
    <location>
        <begin position="694"/>
        <end position="716"/>
    </location>
</feature>
<protein>
    <recommendedName>
        <fullName evidence="2">Methyltransferase domain-containing protein</fullName>
    </recommendedName>
</protein>
<keyword evidence="4" id="KW-1185">Reference proteome</keyword>
<gene>
    <name evidence="3" type="ORF">GFSPODELE1_LOCUS8958</name>
</gene>